<sequence>MRLFTSSVRALILAGLLAFAGVPEEARAGYALSSNGQLLAPGGRLLMPSESYAATVFYDADAATFLANAGIPNTSAVMYAGTAYETTGAVIHQAIHRFVVEAKACGGWDTKQVIYPFVGGTDTAHRLNLKNPVVSNAAFALTYVGGTLSHSGRGMAANGTSQWADTNWSPNANVTQATGISACLYGTGPVTPTDKYAFGSYHDSSRGLFIGPHNSTSGGVVFYGAYGAQPGTASTTAHRCVMLTRQGGTPNSVLYPYSNGVLMGSGTPTATAHAVPPTPNVTIGVLNLSSGEKYGYYEGFIGYLDLGTAMPVAIAWPMYVAVHTLQTTLKRQHA</sequence>
<feature type="signal peptide" evidence="1">
    <location>
        <begin position="1"/>
        <end position="20"/>
    </location>
</feature>
<protein>
    <submittedName>
        <fullName evidence="2">Uncharacterized protein</fullName>
    </submittedName>
</protein>
<name>A0ABP8IMG6_9BACT</name>
<reference evidence="3" key="1">
    <citation type="journal article" date="2019" name="Int. J. Syst. Evol. Microbiol.">
        <title>The Global Catalogue of Microorganisms (GCM) 10K type strain sequencing project: providing services to taxonomists for standard genome sequencing and annotation.</title>
        <authorList>
            <consortium name="The Broad Institute Genomics Platform"/>
            <consortium name="The Broad Institute Genome Sequencing Center for Infectious Disease"/>
            <person name="Wu L."/>
            <person name="Ma J."/>
        </authorList>
    </citation>
    <scope>NUCLEOTIDE SEQUENCE [LARGE SCALE GENOMIC DNA]</scope>
    <source>
        <strain evidence="3">JCM 17923</strain>
    </source>
</reference>
<organism evidence="2 3">
    <name type="scientific">Hymenobacter saemangeumensis</name>
    <dbReference type="NCBI Taxonomy" id="1084522"/>
    <lineage>
        <taxon>Bacteria</taxon>
        <taxon>Pseudomonadati</taxon>
        <taxon>Bacteroidota</taxon>
        <taxon>Cytophagia</taxon>
        <taxon>Cytophagales</taxon>
        <taxon>Hymenobacteraceae</taxon>
        <taxon>Hymenobacter</taxon>
    </lineage>
</organism>
<evidence type="ECO:0000313" key="3">
    <source>
        <dbReference type="Proteomes" id="UP001501153"/>
    </source>
</evidence>
<feature type="chain" id="PRO_5045479412" evidence="1">
    <location>
        <begin position="21"/>
        <end position="334"/>
    </location>
</feature>
<dbReference type="EMBL" id="BAABGZ010000066">
    <property type="protein sequence ID" value="GAA4362760.1"/>
    <property type="molecule type" value="Genomic_DNA"/>
</dbReference>
<comment type="caution">
    <text evidence="2">The sequence shown here is derived from an EMBL/GenBank/DDBJ whole genome shotgun (WGS) entry which is preliminary data.</text>
</comment>
<dbReference type="RefSeq" id="WP_345237007.1">
    <property type="nucleotide sequence ID" value="NZ_BAABGZ010000066.1"/>
</dbReference>
<accession>A0ABP8IMG6</accession>
<keyword evidence="3" id="KW-1185">Reference proteome</keyword>
<evidence type="ECO:0000256" key="1">
    <source>
        <dbReference type="SAM" id="SignalP"/>
    </source>
</evidence>
<dbReference type="Proteomes" id="UP001501153">
    <property type="component" value="Unassembled WGS sequence"/>
</dbReference>
<evidence type="ECO:0000313" key="2">
    <source>
        <dbReference type="EMBL" id="GAA4362760.1"/>
    </source>
</evidence>
<proteinExistence type="predicted"/>
<gene>
    <name evidence="2" type="ORF">GCM10023185_30990</name>
</gene>
<keyword evidence="1" id="KW-0732">Signal</keyword>